<dbReference type="Proteomes" id="UP000709295">
    <property type="component" value="Unassembled WGS sequence"/>
</dbReference>
<proteinExistence type="predicted"/>
<dbReference type="AlphaFoldDB" id="A0A8J5M2Z2"/>
<evidence type="ECO:0008006" key="3">
    <source>
        <dbReference type="Google" id="ProtNLM"/>
    </source>
</evidence>
<sequence length="81" mass="8842">MAPTPSQHIHILFTKVPSGRYKCCLCSKTRKLAASDGYTNTVEHLRRGPAASHYLGPKTSVVKAPDFESGLVKVISDKEKS</sequence>
<accession>A0A8J5M2Z2</accession>
<dbReference type="EMBL" id="JAENGY010001522">
    <property type="protein sequence ID" value="KAG6948689.1"/>
    <property type="molecule type" value="Genomic_DNA"/>
</dbReference>
<protein>
    <recommendedName>
        <fullName evidence="3">BED-type domain-containing protein</fullName>
    </recommendedName>
</protein>
<comment type="caution">
    <text evidence="1">The sequence shown here is derived from an EMBL/GenBank/DDBJ whole genome shotgun (WGS) entry which is preliminary data.</text>
</comment>
<name>A0A8J5M2Z2_9STRA</name>
<gene>
    <name evidence="1" type="ORF">JG688_00014989</name>
</gene>
<evidence type="ECO:0000313" key="2">
    <source>
        <dbReference type="Proteomes" id="UP000709295"/>
    </source>
</evidence>
<organism evidence="1 2">
    <name type="scientific">Phytophthora aleatoria</name>
    <dbReference type="NCBI Taxonomy" id="2496075"/>
    <lineage>
        <taxon>Eukaryota</taxon>
        <taxon>Sar</taxon>
        <taxon>Stramenopiles</taxon>
        <taxon>Oomycota</taxon>
        <taxon>Peronosporomycetes</taxon>
        <taxon>Peronosporales</taxon>
        <taxon>Peronosporaceae</taxon>
        <taxon>Phytophthora</taxon>
    </lineage>
</organism>
<reference evidence="1" key="1">
    <citation type="submission" date="2021-01" db="EMBL/GenBank/DDBJ databases">
        <title>Phytophthora aleatoria, a newly-described species from Pinus radiata is distinct from Phytophthora cactorum isolates based on comparative genomics.</title>
        <authorList>
            <person name="Mcdougal R."/>
            <person name="Panda P."/>
            <person name="Williams N."/>
            <person name="Studholme D.J."/>
        </authorList>
    </citation>
    <scope>NUCLEOTIDE SEQUENCE</scope>
    <source>
        <strain evidence="1">NZFS 4037</strain>
    </source>
</reference>
<evidence type="ECO:0000313" key="1">
    <source>
        <dbReference type="EMBL" id="KAG6948689.1"/>
    </source>
</evidence>
<keyword evidence="2" id="KW-1185">Reference proteome</keyword>
<dbReference type="PANTHER" id="PTHR40866:SF1">
    <property type="entry name" value="BED-TYPE DOMAIN-CONTAINING PROTEIN"/>
    <property type="match status" value="1"/>
</dbReference>
<dbReference type="PANTHER" id="PTHR40866">
    <property type="entry name" value="BED-TYPE DOMAIN-CONTAINING PROTEIN"/>
    <property type="match status" value="1"/>
</dbReference>